<dbReference type="AlphaFoldDB" id="A0A1G7Q805"/>
<dbReference type="Proteomes" id="UP000199706">
    <property type="component" value="Unassembled WGS sequence"/>
</dbReference>
<evidence type="ECO:0000313" key="2">
    <source>
        <dbReference type="Proteomes" id="UP000199706"/>
    </source>
</evidence>
<evidence type="ECO:0000313" key="1">
    <source>
        <dbReference type="EMBL" id="SDF94069.1"/>
    </source>
</evidence>
<protein>
    <recommendedName>
        <fullName evidence="3">Signal peptidase</fullName>
    </recommendedName>
</protein>
<accession>A0A1G7Q805</accession>
<reference evidence="1 2" key="1">
    <citation type="submission" date="2016-10" db="EMBL/GenBank/DDBJ databases">
        <authorList>
            <person name="de Groot N.N."/>
        </authorList>
    </citation>
    <scope>NUCLEOTIDE SEQUENCE [LARGE SCALE GENOMIC DNA]</scope>
    <source>
        <strain evidence="1 2">LMG 2247</strain>
    </source>
</reference>
<name>A0A1G7Q805_9BURK</name>
<gene>
    <name evidence="1" type="ORF">SAMN05216466_101630</name>
</gene>
<proteinExistence type="predicted"/>
<dbReference type="EMBL" id="FNCJ01000001">
    <property type="protein sequence ID" value="SDF94069.1"/>
    <property type="molecule type" value="Genomic_DNA"/>
</dbReference>
<evidence type="ECO:0008006" key="3">
    <source>
        <dbReference type="Google" id="ProtNLM"/>
    </source>
</evidence>
<sequence length="137" mass="13876">MLGALAAVVITQAGCATQVKSLPLQSAVQQPAAGSGVALYFGSQAHPAVQQQLGEASYSARVARAQDGADASCNHALAEALSKLRAVAQEKNANAVINIQTRFHTTDTSSSTDFTCGVSPSAAAVAVHGDLVVLQSN</sequence>
<organism evidence="1 2">
    <name type="scientific">Paraburkholderia phenazinium</name>
    <dbReference type="NCBI Taxonomy" id="60549"/>
    <lineage>
        <taxon>Bacteria</taxon>
        <taxon>Pseudomonadati</taxon>
        <taxon>Pseudomonadota</taxon>
        <taxon>Betaproteobacteria</taxon>
        <taxon>Burkholderiales</taxon>
        <taxon>Burkholderiaceae</taxon>
        <taxon>Paraburkholderia</taxon>
    </lineage>
</organism>